<accession>K6YHX1</accession>
<dbReference type="OrthoDB" id="5623789at2"/>
<evidence type="ECO:0000313" key="1">
    <source>
        <dbReference type="EMBL" id="GAC17772.1"/>
    </source>
</evidence>
<gene>
    <name evidence="1" type="ORF">GARC_0791</name>
</gene>
<name>K6YHX1_9ALTE</name>
<organism evidence="1 2">
    <name type="scientific">Paraglaciecola arctica BSs20135</name>
    <dbReference type="NCBI Taxonomy" id="493475"/>
    <lineage>
        <taxon>Bacteria</taxon>
        <taxon>Pseudomonadati</taxon>
        <taxon>Pseudomonadota</taxon>
        <taxon>Gammaproteobacteria</taxon>
        <taxon>Alteromonadales</taxon>
        <taxon>Alteromonadaceae</taxon>
        <taxon>Paraglaciecola</taxon>
    </lineage>
</organism>
<sequence>MNKHTRTAFMVAPILAVIGYIAADYYEEDQAEKQKVIQLMPVEDCDVINQSCILRSGDFEVNVFDKKNLTTVNSTFPLDSATLFLVDKNNNPTPYPLGMIQSPYYWHAETNLRELIGDPGQSYKLRLVLNIKGGSYISEFSTKTK</sequence>
<keyword evidence="2" id="KW-1185">Reference proteome</keyword>
<reference evidence="1 2" key="1">
    <citation type="journal article" date="2017" name="Antonie Van Leeuwenhoek">
        <title>Rhizobium rhizosphaerae sp. nov., a novel species isolated from rice rhizosphere.</title>
        <authorList>
            <person name="Zhao J.J."/>
            <person name="Zhang J."/>
            <person name="Zhang R.J."/>
            <person name="Zhang C.W."/>
            <person name="Yin H.Q."/>
            <person name="Zhang X.X."/>
        </authorList>
    </citation>
    <scope>NUCLEOTIDE SEQUENCE [LARGE SCALE GENOMIC DNA]</scope>
    <source>
        <strain evidence="1 2">BSs20135</strain>
    </source>
</reference>
<dbReference type="Proteomes" id="UP000006327">
    <property type="component" value="Unassembled WGS sequence"/>
</dbReference>
<dbReference type="EMBL" id="BAEO01000010">
    <property type="protein sequence ID" value="GAC17772.1"/>
    <property type="molecule type" value="Genomic_DNA"/>
</dbReference>
<comment type="caution">
    <text evidence="1">The sequence shown here is derived from an EMBL/GenBank/DDBJ whole genome shotgun (WGS) entry which is preliminary data.</text>
</comment>
<dbReference type="AlphaFoldDB" id="K6YHX1"/>
<dbReference type="eggNOG" id="ENOG503252C">
    <property type="taxonomic scope" value="Bacteria"/>
</dbReference>
<dbReference type="STRING" id="493475.GARC_0791"/>
<proteinExistence type="predicted"/>
<evidence type="ECO:0000313" key="2">
    <source>
        <dbReference type="Proteomes" id="UP000006327"/>
    </source>
</evidence>
<dbReference type="RefSeq" id="WP_007616896.1">
    <property type="nucleotide sequence ID" value="NZ_BAEO01000010.1"/>
</dbReference>
<protein>
    <submittedName>
        <fullName evidence="1">Uncharacterized protein</fullName>
    </submittedName>
</protein>